<sequence length="853" mass="84476">MGQRAYAKLQYDLPLVSVEELQGLAETLRCSLQLKSGQPPLALTSKLLENVVAGARAPPAPPAGAAPAAAPVAAPVAAAEGAAESEGAAAATGEASAAPGATGGAPSPSSKPAPSPGTASTLVTGTTSTTDAAATTANADAHTNTNTSSAAATAAAPPSGSSNGSSSLLDPALLQADRGQLCGAYRALCAALFVDLVGHCLALPEPDTWALLHAVGSADGEGGEGGEAGKEGDQVDAEGEERAADHEQAAAPNGAGQQPGDEAGAEGLPEGLKQWMAAQRAAGGPAAGQQPDAAADAAAAAAAAAARSAVIYEEVEAVEEDGDDFVFEDLEELPGPSSRTTATASTSAPAARGAGRAAAAGSETLLPLPQALSGPMPPYSWPALRSRLLRLSNQVSYVLLEDEALWGDGRLMGGVFQLLRALGAHRHAQELQPLLHAYVGLVADRLAAAPAEIACLDSLWDAVGLPALAALPARGAAGGGARKAPGQGVLLAEASTCLSLVASLAGQLSAASAKSRLWQQVHQHVLPLLERCLGELARAVAPAPAQAAAAAKQAAGAAPAQKGPGPEEVASIVLVCQVLDFYVVQRPGNVDLGAALRASGVLASLCRLLAAAADLPGGEPLRGAALGIAASSTELHAWMWAVPGVAGALTAPPFQEGGPYEAHGAVWQLLAASSPATSKSSTMKAGAAATAGNGATNPSSGSSLALSILDGGATPEKAPRVHGLLQLLTKAASCRGGGGGRGGGSSKLWGPDVERAMRELLAALREGTGRGAATGAAPEVEGSGRQEGGSKGGDGPAQNGAGGVESDDDDDDKLQLLDPEALLQRRARQLHPACWRMLKQLLTSGPEAGGKTD</sequence>
<name>A0A835WNM3_9CHLO</name>
<evidence type="ECO:0000313" key="2">
    <source>
        <dbReference type="EMBL" id="KAG2450559.1"/>
    </source>
</evidence>
<dbReference type="AlphaFoldDB" id="A0A835WNM3"/>
<accession>A0A835WNM3</accession>
<feature type="region of interest" description="Disordered" evidence="1">
    <location>
        <begin position="768"/>
        <end position="820"/>
    </location>
</feature>
<dbReference type="OrthoDB" id="547809at2759"/>
<reference evidence="2" key="1">
    <citation type="journal article" date="2020" name="bioRxiv">
        <title>Comparative genomics of Chlamydomonas.</title>
        <authorList>
            <person name="Craig R.J."/>
            <person name="Hasan A.R."/>
            <person name="Ness R.W."/>
            <person name="Keightley P.D."/>
        </authorList>
    </citation>
    <scope>NUCLEOTIDE SEQUENCE</scope>
    <source>
        <strain evidence="2">CCAP 11/173</strain>
    </source>
</reference>
<feature type="compositionally biased region" description="Low complexity" evidence="1">
    <location>
        <begin position="768"/>
        <end position="783"/>
    </location>
</feature>
<feature type="region of interest" description="Disordered" evidence="1">
    <location>
        <begin position="329"/>
        <end position="356"/>
    </location>
</feature>
<feature type="compositionally biased region" description="Low complexity" evidence="1">
    <location>
        <begin position="85"/>
        <end position="108"/>
    </location>
</feature>
<feature type="compositionally biased region" description="Gly residues" evidence="1">
    <location>
        <begin position="785"/>
        <end position="803"/>
    </location>
</feature>
<evidence type="ECO:0000256" key="1">
    <source>
        <dbReference type="SAM" id="MobiDB-lite"/>
    </source>
</evidence>
<dbReference type="Proteomes" id="UP000613740">
    <property type="component" value="Unassembled WGS sequence"/>
</dbReference>
<dbReference type="EMBL" id="JAEHOD010000011">
    <property type="protein sequence ID" value="KAG2450559.1"/>
    <property type="molecule type" value="Genomic_DNA"/>
</dbReference>
<organism evidence="2 3">
    <name type="scientific">Chlamydomonas schloesseri</name>
    <dbReference type="NCBI Taxonomy" id="2026947"/>
    <lineage>
        <taxon>Eukaryota</taxon>
        <taxon>Viridiplantae</taxon>
        <taxon>Chlorophyta</taxon>
        <taxon>core chlorophytes</taxon>
        <taxon>Chlorophyceae</taxon>
        <taxon>CS clade</taxon>
        <taxon>Chlamydomonadales</taxon>
        <taxon>Chlamydomonadaceae</taxon>
        <taxon>Chlamydomonas</taxon>
    </lineage>
</organism>
<feature type="region of interest" description="Disordered" evidence="1">
    <location>
        <begin position="218"/>
        <end position="267"/>
    </location>
</feature>
<feature type="region of interest" description="Disordered" evidence="1">
    <location>
        <begin position="85"/>
        <end position="124"/>
    </location>
</feature>
<proteinExistence type="predicted"/>
<feature type="compositionally biased region" description="Low complexity" evidence="1">
    <location>
        <begin position="333"/>
        <end position="356"/>
    </location>
</feature>
<protein>
    <submittedName>
        <fullName evidence="2">Uncharacterized protein</fullName>
    </submittedName>
</protein>
<gene>
    <name evidence="2" type="ORF">HYH02_005060</name>
</gene>
<evidence type="ECO:0000313" key="3">
    <source>
        <dbReference type="Proteomes" id="UP000613740"/>
    </source>
</evidence>
<feature type="compositionally biased region" description="Low complexity" evidence="1">
    <location>
        <begin position="249"/>
        <end position="260"/>
    </location>
</feature>
<feature type="region of interest" description="Disordered" evidence="1">
    <location>
        <begin position="140"/>
        <end position="166"/>
    </location>
</feature>
<keyword evidence="3" id="KW-1185">Reference proteome</keyword>
<comment type="caution">
    <text evidence="2">The sequence shown here is derived from an EMBL/GenBank/DDBJ whole genome shotgun (WGS) entry which is preliminary data.</text>
</comment>